<evidence type="ECO:0000259" key="11">
    <source>
        <dbReference type="Pfam" id="PF12537"/>
    </source>
</evidence>
<feature type="transmembrane region" description="Helical" evidence="9">
    <location>
        <begin position="148"/>
        <end position="170"/>
    </location>
</feature>
<dbReference type="Pfam" id="PF12430">
    <property type="entry name" value="ABA_GPCR"/>
    <property type="match status" value="1"/>
</dbReference>
<dbReference type="PANTHER" id="PTHR15948:SF0">
    <property type="entry name" value="GOLGI PH REGULATOR A-RELATED"/>
    <property type="match status" value="1"/>
</dbReference>
<evidence type="ECO:0000313" key="12">
    <source>
        <dbReference type="EMBL" id="LAC23699.1"/>
    </source>
</evidence>
<evidence type="ECO:0000256" key="7">
    <source>
        <dbReference type="ARBA" id="ARBA00035085"/>
    </source>
</evidence>
<keyword evidence="5 9" id="KW-0472">Membrane</keyword>
<evidence type="ECO:0000256" key="4">
    <source>
        <dbReference type="ARBA" id="ARBA00022989"/>
    </source>
</evidence>
<comment type="catalytic activity">
    <reaction evidence="7">
        <text>bromide(in) = bromide(out)</text>
        <dbReference type="Rhea" id="RHEA:75383"/>
        <dbReference type="ChEBI" id="CHEBI:15858"/>
    </reaction>
</comment>
<comment type="similarity">
    <text evidence="2">Belongs to the Golgi pH regulator (TC 1.A.38) family.</text>
</comment>
<protein>
    <submittedName>
        <fullName evidence="12">Golgi pH regulator-like</fullName>
    </submittedName>
</protein>
<dbReference type="InterPro" id="IPR022535">
    <property type="entry name" value="Golgi_pH-regulator_cons_dom"/>
</dbReference>
<evidence type="ECO:0000256" key="9">
    <source>
        <dbReference type="SAM" id="Phobius"/>
    </source>
</evidence>
<dbReference type="PANTHER" id="PTHR15948">
    <property type="entry name" value="G-PROTEIN COUPLED RECEPTOR 89-RELATED"/>
    <property type="match status" value="1"/>
</dbReference>
<dbReference type="EMBL" id="IACT01004508">
    <property type="protein sequence ID" value="LAC23699.1"/>
    <property type="molecule type" value="mRNA"/>
</dbReference>
<organism evidence="12">
    <name type="scientific">Hirondellea gigas</name>
    <dbReference type="NCBI Taxonomy" id="1518452"/>
    <lineage>
        <taxon>Eukaryota</taxon>
        <taxon>Metazoa</taxon>
        <taxon>Ecdysozoa</taxon>
        <taxon>Arthropoda</taxon>
        <taxon>Crustacea</taxon>
        <taxon>Multicrustacea</taxon>
        <taxon>Malacostraca</taxon>
        <taxon>Eumalacostraca</taxon>
        <taxon>Peracarida</taxon>
        <taxon>Amphipoda</taxon>
        <taxon>Amphilochidea</taxon>
        <taxon>Lysianassida</taxon>
        <taxon>Lysianassidira</taxon>
        <taxon>Lysianassoidea</taxon>
        <taxon>Lysianassidae</taxon>
        <taxon>Hirondellea</taxon>
    </lineage>
</organism>
<proteinExistence type="evidence at transcript level"/>
<dbReference type="GO" id="GO:0051452">
    <property type="term" value="P:intracellular pH reduction"/>
    <property type="evidence" value="ECO:0007669"/>
    <property type="project" value="TreeGrafter"/>
</dbReference>
<dbReference type="GO" id="GO:0032580">
    <property type="term" value="C:Golgi cisterna membrane"/>
    <property type="evidence" value="ECO:0007669"/>
    <property type="project" value="TreeGrafter"/>
</dbReference>
<dbReference type="Pfam" id="PF12537">
    <property type="entry name" value="GPHR_N"/>
    <property type="match status" value="1"/>
</dbReference>
<feature type="transmembrane region" description="Helical" evidence="9">
    <location>
        <begin position="6"/>
        <end position="26"/>
    </location>
</feature>
<comment type="catalytic activity">
    <reaction evidence="6">
        <text>iodide(out) = iodide(in)</text>
        <dbReference type="Rhea" id="RHEA:66324"/>
        <dbReference type="ChEBI" id="CHEBI:16382"/>
    </reaction>
</comment>
<feature type="transmembrane region" description="Helical" evidence="9">
    <location>
        <begin position="375"/>
        <end position="396"/>
    </location>
</feature>
<feature type="transmembrane region" description="Helical" evidence="9">
    <location>
        <begin position="38"/>
        <end position="60"/>
    </location>
</feature>
<feature type="domain" description="Abscisic acid G-protein coupled receptor-like" evidence="10">
    <location>
        <begin position="309"/>
        <end position="475"/>
    </location>
</feature>
<comment type="subcellular location">
    <subcellularLocation>
        <location evidence="1">Membrane</location>
        <topology evidence="1">Multi-pass membrane protein</topology>
    </subcellularLocation>
</comment>
<evidence type="ECO:0000256" key="2">
    <source>
        <dbReference type="ARBA" id="ARBA00009478"/>
    </source>
</evidence>
<feature type="transmembrane region" description="Helical" evidence="9">
    <location>
        <begin position="318"/>
        <end position="340"/>
    </location>
</feature>
<feature type="domain" description="Golgi pH regulator conserved" evidence="11">
    <location>
        <begin position="143"/>
        <end position="208"/>
    </location>
</feature>
<feature type="transmembrane region" description="Helical" evidence="9">
    <location>
        <begin position="109"/>
        <end position="128"/>
    </location>
</feature>
<reference evidence="12" key="1">
    <citation type="submission" date="2017-11" db="EMBL/GenBank/DDBJ databases">
        <title>The sensing device of the deep-sea amphipod.</title>
        <authorList>
            <person name="Kobayashi H."/>
            <person name="Nagahama T."/>
            <person name="Arai W."/>
            <person name="Sasagawa Y."/>
            <person name="Umeda M."/>
            <person name="Hayashi T."/>
            <person name="Nikaido I."/>
            <person name="Watanabe H."/>
            <person name="Oguri K."/>
            <person name="Kitazato H."/>
            <person name="Fujioka K."/>
            <person name="Kido Y."/>
            <person name="Takami H."/>
        </authorList>
    </citation>
    <scope>NUCLEOTIDE SEQUENCE</scope>
    <source>
        <tissue evidence="12">Whole body</tissue>
    </source>
</reference>
<feature type="transmembrane region" description="Helical" evidence="9">
    <location>
        <begin position="408"/>
        <end position="428"/>
    </location>
</feature>
<dbReference type="AlphaFoldDB" id="A0A6A7G043"/>
<feature type="transmembrane region" description="Helical" evidence="9">
    <location>
        <begin position="455"/>
        <end position="474"/>
    </location>
</feature>
<sequence length="490" mass="55952">MRLLFESAILLGSMLVFFIGGWVWFVRKIFRDYEAHHTLVQLFFPTVFMFSCTMFELIIFEIAGVLDASTRYVHWHIVLYSMLALTVLIIPFYLCYFMLSSSPMVGRKWITPLSFVTWIMYLICFWKLGDPFPILSRQHGLLSIEQSISRIGVVGVTVMAALSGFGAVNYPYTSMTIFMRTVSKGHIQALERKLLQNMDLIVSKKKKIAMVRRDEMMAPRSSSSSNGNSSSSMWNFFVSSSKSSSSRGSMFSLFRGGSSIGGAASKHGSDCTDVVALNTEVLALEEVGRQLFLECVELEGQRERVLWATTLQGKFFNIMGYFFSIYCSWKIFISLINIVFDRVGRKDPVTKGMEIAVHWMGLDIDVQFWSQHVSFFLVGCIILTSIRGFILTLTKFFYAVSSSKSSNIIVLVLAQLMGMYFISMVMLMRMNMPLEYRTIITQVLGDLQFHFYHRWFDVIFLVSAVTTIVILYMTHTQLPVPDAYTATHMH</sequence>
<evidence type="ECO:0000256" key="8">
    <source>
        <dbReference type="ARBA" id="ARBA00044702"/>
    </source>
</evidence>
<name>A0A6A7G043_9CRUS</name>
<dbReference type="InterPro" id="IPR025969">
    <property type="entry name" value="ABA_GPCR_dom"/>
</dbReference>
<evidence type="ECO:0000256" key="3">
    <source>
        <dbReference type="ARBA" id="ARBA00022692"/>
    </source>
</evidence>
<dbReference type="InterPro" id="IPR015672">
    <property type="entry name" value="GPHR/GTG"/>
</dbReference>
<feature type="transmembrane region" description="Helical" evidence="9">
    <location>
        <begin position="72"/>
        <end position="97"/>
    </location>
</feature>
<evidence type="ECO:0000259" key="10">
    <source>
        <dbReference type="Pfam" id="PF12430"/>
    </source>
</evidence>
<keyword evidence="4 9" id="KW-1133">Transmembrane helix</keyword>
<dbReference type="GO" id="GO:0008308">
    <property type="term" value="F:voltage-gated monoatomic anion channel activity"/>
    <property type="evidence" value="ECO:0007669"/>
    <property type="project" value="TreeGrafter"/>
</dbReference>
<evidence type="ECO:0000256" key="5">
    <source>
        <dbReference type="ARBA" id="ARBA00023136"/>
    </source>
</evidence>
<comment type="catalytic activity">
    <reaction evidence="8">
        <text>fluoride(in) = fluoride(out)</text>
        <dbReference type="Rhea" id="RHEA:76159"/>
        <dbReference type="ChEBI" id="CHEBI:17051"/>
    </reaction>
</comment>
<evidence type="ECO:0000256" key="1">
    <source>
        <dbReference type="ARBA" id="ARBA00004141"/>
    </source>
</evidence>
<evidence type="ECO:0000256" key="6">
    <source>
        <dbReference type="ARBA" id="ARBA00024145"/>
    </source>
</evidence>
<accession>A0A6A7G043</accession>
<keyword evidence="3 9" id="KW-0812">Transmembrane</keyword>